<proteinExistence type="predicted"/>
<name>A0A1G2HFG3_9BACT</name>
<evidence type="ECO:0008006" key="4">
    <source>
        <dbReference type="Google" id="ProtNLM"/>
    </source>
</evidence>
<dbReference type="Gene3D" id="1.10.10.10">
    <property type="entry name" value="Winged helix-like DNA-binding domain superfamily/Winged helix DNA-binding domain"/>
    <property type="match status" value="1"/>
</dbReference>
<keyword evidence="1" id="KW-0472">Membrane</keyword>
<protein>
    <recommendedName>
        <fullName evidence="4">HTH deoR-type domain-containing protein</fullName>
    </recommendedName>
</protein>
<organism evidence="2 3">
    <name type="scientific">Candidatus Spechtbacteria bacterium RIFCSPLOWO2_01_FULL_43_12</name>
    <dbReference type="NCBI Taxonomy" id="1802162"/>
    <lineage>
        <taxon>Bacteria</taxon>
        <taxon>Candidatus Spechtiibacteriota</taxon>
    </lineage>
</organism>
<evidence type="ECO:0000313" key="2">
    <source>
        <dbReference type="EMBL" id="OGZ61010.1"/>
    </source>
</evidence>
<keyword evidence="1" id="KW-1133">Transmembrane helix</keyword>
<sequence>MFSLLETFWLVFWAASGIFVSFVLLELYLRRKAQKKRSLENPHPDRIEFALHDIRHRDIKEINNDLWEEITGVSHATATRDLGALVDMGVLKKHGQGRGAHYTFIKHEK</sequence>
<dbReference type="Proteomes" id="UP000178835">
    <property type="component" value="Unassembled WGS sequence"/>
</dbReference>
<evidence type="ECO:0000313" key="3">
    <source>
        <dbReference type="Proteomes" id="UP000178835"/>
    </source>
</evidence>
<comment type="caution">
    <text evidence="2">The sequence shown here is derived from an EMBL/GenBank/DDBJ whole genome shotgun (WGS) entry which is preliminary data.</text>
</comment>
<keyword evidence="1" id="KW-0812">Transmembrane</keyword>
<dbReference type="InterPro" id="IPR036388">
    <property type="entry name" value="WH-like_DNA-bd_sf"/>
</dbReference>
<evidence type="ECO:0000256" key="1">
    <source>
        <dbReference type="SAM" id="Phobius"/>
    </source>
</evidence>
<dbReference type="EMBL" id="MHOH01000009">
    <property type="protein sequence ID" value="OGZ61010.1"/>
    <property type="molecule type" value="Genomic_DNA"/>
</dbReference>
<gene>
    <name evidence="2" type="ORF">A2919_00730</name>
</gene>
<feature type="transmembrane region" description="Helical" evidence="1">
    <location>
        <begin position="6"/>
        <end position="29"/>
    </location>
</feature>
<dbReference type="AlphaFoldDB" id="A0A1G2HFG3"/>
<accession>A0A1G2HFG3</accession>
<reference evidence="2 3" key="1">
    <citation type="journal article" date="2016" name="Nat. Commun.">
        <title>Thousands of microbial genomes shed light on interconnected biogeochemical processes in an aquifer system.</title>
        <authorList>
            <person name="Anantharaman K."/>
            <person name="Brown C.T."/>
            <person name="Hug L.A."/>
            <person name="Sharon I."/>
            <person name="Castelle C.J."/>
            <person name="Probst A.J."/>
            <person name="Thomas B.C."/>
            <person name="Singh A."/>
            <person name="Wilkins M.J."/>
            <person name="Karaoz U."/>
            <person name="Brodie E.L."/>
            <person name="Williams K.H."/>
            <person name="Hubbard S.S."/>
            <person name="Banfield J.F."/>
        </authorList>
    </citation>
    <scope>NUCLEOTIDE SEQUENCE [LARGE SCALE GENOMIC DNA]</scope>
</reference>